<dbReference type="InterPro" id="IPR001849">
    <property type="entry name" value="PH_domain"/>
</dbReference>
<dbReference type="InterPro" id="IPR039888">
    <property type="entry name" value="Melted-like"/>
</dbReference>
<dbReference type="KEGG" id="obi:106882649"/>
<evidence type="ECO:0000256" key="2">
    <source>
        <dbReference type="ARBA" id="ARBA00010187"/>
    </source>
</evidence>
<dbReference type="AlphaFoldDB" id="A0A0L8FL51"/>
<name>A0A0L8FL51_OCTBM</name>
<dbReference type="Pfam" id="PF00169">
    <property type="entry name" value="PH"/>
    <property type="match status" value="1"/>
</dbReference>
<gene>
    <name evidence="6" type="ORF">OCBIM_22015673mg</name>
</gene>
<keyword evidence="4" id="KW-0472">Membrane</keyword>
<comment type="similarity">
    <text evidence="2">Belongs to the MELT/VEPH family.</text>
</comment>
<dbReference type="OMA" id="WIRIMLL"/>
<sequence>MQELFALVLNDKDLSKAGELFSLDDKDIQHDLTEVLERICQIVDSFDYVTSSNDQSVVEICVTRVTSAIRETDSISSHVNAMISLLEVCLKYNLQPSGKDEDPAHAKIASDVLSCLFMNYTKKGVMEIALPAVVQFLDCENKELVRNVSSYLSLAAIGCSSLLASYMELIISSVLKGNSALTLLLQKVYPDNKQVILDHIPELVRLMDTCELQESISLIQIFAMVAKENPRLLQPYVPVFCDYLKQPEMAPTVLNILVDIASVNPRSLLAYVSALQTLLTVSPVYTEPVVAIIASIATLSENDAKRSLQYCMGQLPNADKTTLPLFLNGLKMIAAFSPHLLGQHMPEINKHCQNKPYVADLLHQLREDLKKRSATCPETEEMRRKYVSFEGEELRKKFVTFSEGDIHLSGSTPEKEVRSVSSQTEGTVTVITVGNPPNCTYPSDTLPVKHNLIAPYNLNQLSLRKASRSSLNTDPIFDRPTSPSFETMVSDIPLSNSLTSTATNPSCPSPVSSMKELYRDVVQQFCEKHLGKIRVFINNVTARLPSPVKCSVVNGRHKRYVKLNFVCSSHRGDECLYSNNCFVLITHIPKTWIHLMFLALQAKASSALGQQDTSVSCLKRCWDALKSEKGPSSFLTVVTSSFPSAKDQDALLHELHSVRYFDVFEFNAAEHHWACFMCNHPEKMVTLLQDGSPFISGQLKEKKGRWKFLKRWKTRYFSLSGSNITYSKGDSHKETLPVSKIQSVKALRKGIRDIPKAFEIFTADQRYVLKAKDEQNVEQWVQCLQIAVARSQQKEPVLAPLTSIENQ</sequence>
<dbReference type="GO" id="GO:0010314">
    <property type="term" value="F:phosphatidylinositol-5-phosphate binding"/>
    <property type="evidence" value="ECO:0007669"/>
    <property type="project" value="TreeGrafter"/>
</dbReference>
<reference evidence="6" key="1">
    <citation type="submission" date="2015-07" db="EMBL/GenBank/DDBJ databases">
        <title>MeaNS - Measles Nucleotide Surveillance Program.</title>
        <authorList>
            <person name="Tran T."/>
            <person name="Druce J."/>
        </authorList>
    </citation>
    <scope>NUCLEOTIDE SEQUENCE</scope>
    <source>
        <strain evidence="6">UCB-OBI-ISO-001</strain>
        <tissue evidence="6">Gonad</tissue>
    </source>
</reference>
<accession>A0A0L8FL51</accession>
<dbReference type="SUPFAM" id="SSF50729">
    <property type="entry name" value="PH domain-like"/>
    <property type="match status" value="1"/>
</dbReference>
<dbReference type="GO" id="GO:0005886">
    <property type="term" value="C:plasma membrane"/>
    <property type="evidence" value="ECO:0007669"/>
    <property type="project" value="UniProtKB-SubCell"/>
</dbReference>
<organism evidence="6">
    <name type="scientific">Octopus bimaculoides</name>
    <name type="common">California two-spotted octopus</name>
    <dbReference type="NCBI Taxonomy" id="37653"/>
    <lineage>
        <taxon>Eukaryota</taxon>
        <taxon>Metazoa</taxon>
        <taxon>Spiralia</taxon>
        <taxon>Lophotrochozoa</taxon>
        <taxon>Mollusca</taxon>
        <taxon>Cephalopoda</taxon>
        <taxon>Coleoidea</taxon>
        <taxon>Octopodiformes</taxon>
        <taxon>Octopoda</taxon>
        <taxon>Incirrata</taxon>
        <taxon>Octopodidae</taxon>
        <taxon>Octopus</taxon>
    </lineage>
</organism>
<dbReference type="GO" id="GO:0009966">
    <property type="term" value="P:regulation of signal transduction"/>
    <property type="evidence" value="ECO:0007669"/>
    <property type="project" value="TreeGrafter"/>
</dbReference>
<dbReference type="SUPFAM" id="SSF48371">
    <property type="entry name" value="ARM repeat"/>
    <property type="match status" value="1"/>
</dbReference>
<dbReference type="InterPro" id="IPR016024">
    <property type="entry name" value="ARM-type_fold"/>
</dbReference>
<evidence type="ECO:0000259" key="5">
    <source>
        <dbReference type="PROSITE" id="PS50003"/>
    </source>
</evidence>
<dbReference type="SMART" id="SM00233">
    <property type="entry name" value="PH"/>
    <property type="match status" value="1"/>
</dbReference>
<evidence type="ECO:0000256" key="1">
    <source>
        <dbReference type="ARBA" id="ARBA00004413"/>
    </source>
</evidence>
<protein>
    <recommendedName>
        <fullName evidence="5">PH domain-containing protein</fullName>
    </recommendedName>
</protein>
<evidence type="ECO:0000256" key="3">
    <source>
        <dbReference type="ARBA" id="ARBA00022475"/>
    </source>
</evidence>
<dbReference type="EMBL" id="KQ429470">
    <property type="protein sequence ID" value="KOF65373.1"/>
    <property type="molecule type" value="Genomic_DNA"/>
</dbReference>
<proteinExistence type="inferred from homology"/>
<dbReference type="Gene3D" id="2.30.29.30">
    <property type="entry name" value="Pleckstrin-homology domain (PH domain)/Phosphotyrosine-binding domain (PTB)"/>
    <property type="match status" value="1"/>
</dbReference>
<comment type="subcellular location">
    <subcellularLocation>
        <location evidence="1">Cell membrane</location>
        <topology evidence="1">Peripheral membrane protein</topology>
        <orientation evidence="1">Cytoplasmic side</orientation>
    </subcellularLocation>
</comment>
<dbReference type="OrthoDB" id="5869902at2759"/>
<evidence type="ECO:0000256" key="4">
    <source>
        <dbReference type="ARBA" id="ARBA00023136"/>
    </source>
</evidence>
<evidence type="ECO:0000313" key="6">
    <source>
        <dbReference type="EMBL" id="KOF65373.1"/>
    </source>
</evidence>
<keyword evidence="3" id="KW-1003">Cell membrane</keyword>
<dbReference type="PANTHER" id="PTHR21630">
    <property type="entry name" value="VEPH-A/MELTED"/>
    <property type="match status" value="1"/>
</dbReference>
<dbReference type="PROSITE" id="PS50003">
    <property type="entry name" value="PH_DOMAIN"/>
    <property type="match status" value="1"/>
</dbReference>
<feature type="domain" description="PH" evidence="5">
    <location>
        <begin position="692"/>
        <end position="789"/>
    </location>
</feature>
<dbReference type="InterPro" id="IPR011993">
    <property type="entry name" value="PH-like_dom_sf"/>
</dbReference>
<dbReference type="PANTHER" id="PTHR21630:SF10">
    <property type="entry name" value="VENTRICULAR ZONE-EXPRESSED PH DOMAIN-CONTAINING PROTEIN HOMOLOG 1"/>
    <property type="match status" value="1"/>
</dbReference>